<feature type="transmembrane region" description="Helical" evidence="7">
    <location>
        <begin position="165"/>
        <end position="183"/>
    </location>
</feature>
<keyword evidence="6" id="KW-0813">Transport</keyword>
<feature type="transmembrane region" description="Helical" evidence="7">
    <location>
        <begin position="214"/>
        <end position="236"/>
    </location>
</feature>
<keyword evidence="4 7" id="KW-1133">Transmembrane helix</keyword>
<evidence type="ECO:0000313" key="8">
    <source>
        <dbReference type="EMBL" id="MET2825709.1"/>
    </source>
</evidence>
<dbReference type="SUPFAM" id="SSF81345">
    <property type="entry name" value="ABC transporter involved in vitamin B12 uptake, BtuC"/>
    <property type="match status" value="1"/>
</dbReference>
<evidence type="ECO:0000256" key="7">
    <source>
        <dbReference type="SAM" id="Phobius"/>
    </source>
</evidence>
<sequence>MSTMFDYEFMRNAFYACTVVGIVCGAVGYFLVLRGQTFAGHALTHVGFPGATGAGLIGLSPFFGLTVFTVIAGIGIGLLGERAHRDVAIGIVLTLSLGLGLLFLHFYTAFAGQAANVLFGNVLGISPCTVIILAMMGAAILVVQVAIARPLLFASLQPELAEARGVPITLVSTLFMTLVALTAAEAAQIVGVLLVFALMVAPAATAFKLTRGVLAGILVSMALAVAIAWISLALAYRTDWPTSFWITALGATAYLASGYAGRSRHVPVKAATHSPQSSHLSEK</sequence>
<dbReference type="RefSeq" id="WP_354457793.1">
    <property type="nucleotide sequence ID" value="NZ_JBEWSZ010000001.1"/>
</dbReference>
<dbReference type="Pfam" id="PF00950">
    <property type="entry name" value="ABC-3"/>
    <property type="match status" value="1"/>
</dbReference>
<feature type="transmembrane region" description="Helical" evidence="7">
    <location>
        <begin position="189"/>
        <end position="207"/>
    </location>
</feature>
<evidence type="ECO:0000256" key="4">
    <source>
        <dbReference type="ARBA" id="ARBA00022989"/>
    </source>
</evidence>
<dbReference type="PANTHER" id="PTHR30477:SF13">
    <property type="entry name" value="IRON TRANSPORT SYSTEM MEMBRANE PROTEIN HI_0360-RELATED"/>
    <property type="match status" value="1"/>
</dbReference>
<evidence type="ECO:0000256" key="5">
    <source>
        <dbReference type="ARBA" id="ARBA00023136"/>
    </source>
</evidence>
<dbReference type="InterPro" id="IPR001626">
    <property type="entry name" value="ABC_TroCD"/>
</dbReference>
<proteinExistence type="inferred from homology"/>
<accession>A0ABV2D755</accession>
<dbReference type="Proteomes" id="UP001548832">
    <property type="component" value="Unassembled WGS sequence"/>
</dbReference>
<comment type="caution">
    <text evidence="8">The sequence shown here is derived from an EMBL/GenBank/DDBJ whole genome shotgun (WGS) entry which is preliminary data.</text>
</comment>
<feature type="transmembrane region" description="Helical" evidence="7">
    <location>
        <begin position="87"/>
        <end position="110"/>
    </location>
</feature>
<feature type="transmembrane region" description="Helical" evidence="7">
    <location>
        <begin position="242"/>
        <end position="260"/>
    </location>
</feature>
<keyword evidence="3 6" id="KW-0812">Transmembrane</keyword>
<name>A0ABV2D755_9HYPH</name>
<feature type="transmembrane region" description="Helical" evidence="7">
    <location>
        <begin position="12"/>
        <end position="33"/>
    </location>
</feature>
<dbReference type="InterPro" id="IPR037294">
    <property type="entry name" value="ABC_BtuC-like"/>
</dbReference>
<evidence type="ECO:0000256" key="1">
    <source>
        <dbReference type="ARBA" id="ARBA00004141"/>
    </source>
</evidence>
<gene>
    <name evidence="8" type="ORF">ABVQ20_01825</name>
</gene>
<evidence type="ECO:0000256" key="2">
    <source>
        <dbReference type="ARBA" id="ARBA00008034"/>
    </source>
</evidence>
<evidence type="ECO:0000256" key="3">
    <source>
        <dbReference type="ARBA" id="ARBA00022692"/>
    </source>
</evidence>
<organism evidence="8 9">
    <name type="scientific">Mesorhizobium shangrilense</name>
    <dbReference type="NCBI Taxonomy" id="460060"/>
    <lineage>
        <taxon>Bacteria</taxon>
        <taxon>Pseudomonadati</taxon>
        <taxon>Pseudomonadota</taxon>
        <taxon>Alphaproteobacteria</taxon>
        <taxon>Hyphomicrobiales</taxon>
        <taxon>Phyllobacteriaceae</taxon>
        <taxon>Mesorhizobium</taxon>
    </lineage>
</organism>
<feature type="transmembrane region" description="Helical" evidence="7">
    <location>
        <begin position="53"/>
        <end position="80"/>
    </location>
</feature>
<feature type="transmembrane region" description="Helical" evidence="7">
    <location>
        <begin position="130"/>
        <end position="153"/>
    </location>
</feature>
<keyword evidence="9" id="KW-1185">Reference proteome</keyword>
<evidence type="ECO:0000256" key="6">
    <source>
        <dbReference type="RuleBase" id="RU003943"/>
    </source>
</evidence>
<reference evidence="8 9" key="1">
    <citation type="submission" date="2024-06" db="EMBL/GenBank/DDBJ databases">
        <authorList>
            <person name="Kim D.-U."/>
        </authorList>
    </citation>
    <scope>NUCLEOTIDE SEQUENCE [LARGE SCALE GENOMIC DNA]</scope>
    <source>
        <strain evidence="8 9">KACC15460</strain>
    </source>
</reference>
<comment type="similarity">
    <text evidence="2 6">Belongs to the ABC-3 integral membrane protein family.</text>
</comment>
<comment type="subcellular location">
    <subcellularLocation>
        <location evidence="6">Cell membrane</location>
        <topology evidence="6">Multi-pass membrane protein</topology>
    </subcellularLocation>
    <subcellularLocation>
        <location evidence="1">Membrane</location>
        <topology evidence="1">Multi-pass membrane protein</topology>
    </subcellularLocation>
</comment>
<protein>
    <submittedName>
        <fullName evidence="8">Metal ABC transporter permease</fullName>
    </submittedName>
</protein>
<keyword evidence="5 7" id="KW-0472">Membrane</keyword>
<dbReference type="EMBL" id="JBEWSZ010000001">
    <property type="protein sequence ID" value="MET2825709.1"/>
    <property type="molecule type" value="Genomic_DNA"/>
</dbReference>
<dbReference type="PANTHER" id="PTHR30477">
    <property type="entry name" value="ABC-TRANSPORTER METAL-BINDING PROTEIN"/>
    <property type="match status" value="1"/>
</dbReference>
<evidence type="ECO:0000313" key="9">
    <source>
        <dbReference type="Proteomes" id="UP001548832"/>
    </source>
</evidence>
<dbReference type="Gene3D" id="1.10.3470.10">
    <property type="entry name" value="ABC transporter involved in vitamin B12 uptake, BtuC"/>
    <property type="match status" value="1"/>
</dbReference>